<name>E7FQI5_9LACO</name>
<dbReference type="AlphaFoldDB" id="E7FQI5"/>
<dbReference type="Proteomes" id="UP000004099">
    <property type="component" value="Unassembled WGS sequence"/>
</dbReference>
<evidence type="ECO:0000256" key="1">
    <source>
        <dbReference type="SAM" id="Coils"/>
    </source>
</evidence>
<keyword evidence="1" id="KW-0175">Coiled coil</keyword>
<evidence type="ECO:0000313" key="2">
    <source>
        <dbReference type="EMBL" id="EFZ34655.1"/>
    </source>
</evidence>
<dbReference type="InterPro" id="IPR025580">
    <property type="entry name" value="Gp46"/>
</dbReference>
<accession>E7FQI5</accession>
<evidence type="ECO:0008006" key="4">
    <source>
        <dbReference type="Google" id="ProtNLM"/>
    </source>
</evidence>
<dbReference type="HOGENOM" id="CLU_120505_0_0_9"/>
<proteinExistence type="predicted"/>
<organism evidence="2 3">
    <name type="scientific">Ligilactobacillus ruminis ATCC 25644</name>
    <dbReference type="NCBI Taxonomy" id="525362"/>
    <lineage>
        <taxon>Bacteria</taxon>
        <taxon>Bacillati</taxon>
        <taxon>Bacillota</taxon>
        <taxon>Bacilli</taxon>
        <taxon>Lactobacillales</taxon>
        <taxon>Lactobacillaceae</taxon>
        <taxon>Ligilactobacillus</taxon>
    </lineage>
</organism>
<evidence type="ECO:0000313" key="3">
    <source>
        <dbReference type="Proteomes" id="UP000004099"/>
    </source>
</evidence>
<feature type="coiled-coil region" evidence="1">
    <location>
        <begin position="50"/>
        <end position="112"/>
    </location>
</feature>
<protein>
    <recommendedName>
        <fullName evidence="4">Phage minor structural protein GP20</fullName>
    </recommendedName>
</protein>
<dbReference type="EMBL" id="ACGS02000038">
    <property type="protein sequence ID" value="EFZ34655.1"/>
    <property type="molecule type" value="Genomic_DNA"/>
</dbReference>
<reference evidence="2 3" key="1">
    <citation type="submission" date="2011-01" db="EMBL/GenBank/DDBJ databases">
        <authorList>
            <person name="Muzny D."/>
            <person name="Qin X."/>
            <person name="Buhay C."/>
            <person name="Dugan-Rocha S."/>
            <person name="Ding Y."/>
            <person name="Chen G."/>
            <person name="Hawes A."/>
            <person name="Holder M."/>
            <person name="Jhangiani S."/>
            <person name="Johnson A."/>
            <person name="Khan Z."/>
            <person name="Li Z."/>
            <person name="Liu W."/>
            <person name="Liu X."/>
            <person name="Perez L."/>
            <person name="Shen H."/>
            <person name="Wang Q."/>
            <person name="Watt J."/>
            <person name="Xi L."/>
            <person name="Xin Y."/>
            <person name="Zhou J."/>
            <person name="Deng J."/>
            <person name="Jiang H."/>
            <person name="Liu Y."/>
            <person name="Qu J."/>
            <person name="Song X.-Z."/>
            <person name="Zhang L."/>
            <person name="Villasana D."/>
            <person name="Johnson A."/>
            <person name="Liu J."/>
            <person name="Liyanage D."/>
            <person name="Lorensuhewa L."/>
            <person name="Robinson T."/>
            <person name="Song A."/>
            <person name="Song B.-B."/>
            <person name="Dinh H."/>
            <person name="Thornton R."/>
            <person name="Coyle M."/>
            <person name="Francisco L."/>
            <person name="Jackson L."/>
            <person name="Javaid M."/>
            <person name="Korchina V."/>
            <person name="Kovar C."/>
            <person name="Mata R."/>
            <person name="Mathew T."/>
            <person name="Ngo R."/>
            <person name="Nguyen L."/>
            <person name="Nguyen N."/>
            <person name="Okwuonu G."/>
            <person name="Ongeri F."/>
            <person name="Pham C."/>
            <person name="Simmons D."/>
            <person name="Wilczek-Boney K."/>
            <person name="Hale W."/>
            <person name="Jakkamsetti A."/>
            <person name="Pham P."/>
            <person name="Ruth R."/>
            <person name="San Lucas F."/>
            <person name="Warren J."/>
            <person name="Zhang J."/>
            <person name="Zhao Z."/>
            <person name="Zhou C."/>
            <person name="Zhu D."/>
            <person name="Lee S."/>
            <person name="Bess C."/>
            <person name="Blankenburg K."/>
            <person name="Forbes L."/>
            <person name="Fu Q."/>
            <person name="Gubbala S."/>
            <person name="Hirani K."/>
            <person name="Jayaseelan J.C."/>
            <person name="Lara F."/>
            <person name="Munidasa M."/>
            <person name="Palculict T."/>
            <person name="Patil S."/>
            <person name="Pu L.-L."/>
            <person name="Saada N."/>
            <person name="Tang L."/>
            <person name="Weissenberger G."/>
            <person name="Zhu Y."/>
            <person name="Hemphill L."/>
            <person name="Shang Y."/>
            <person name="Youmans B."/>
            <person name="Ayvaz T."/>
            <person name="Ross M."/>
            <person name="Santibanez J."/>
            <person name="Aqrawi P."/>
            <person name="Gross S."/>
            <person name="Joshi V."/>
            <person name="Fowler G."/>
            <person name="Nazareth L."/>
            <person name="Reid J."/>
            <person name="Worley K."/>
            <person name="Petrosino J."/>
            <person name="Highlander S."/>
            <person name="Gibbs R."/>
        </authorList>
    </citation>
    <scope>NUCLEOTIDE SEQUENCE [LARGE SCALE GENOMIC DNA]</scope>
    <source>
        <strain evidence="2 3">ATCC 25644</strain>
    </source>
</reference>
<comment type="caution">
    <text evidence="2">The sequence shown here is derived from an EMBL/GenBank/DDBJ whole genome shotgun (WGS) entry which is preliminary data.</text>
</comment>
<gene>
    <name evidence="2" type="ORF">HMPREF0542_11180</name>
</gene>
<dbReference type="Pfam" id="PF14265">
    <property type="entry name" value="DUF4355"/>
    <property type="match status" value="1"/>
</dbReference>
<sequence>MHRNGAFFMLKITERAGNRGERRHFDMSEFKTIETQEDLDRIVKERLARQKEKYADYDELKSRVKELEDENAELHTAADVSAKDKTAQENQIAELQSKISDYETEKTRTRVALQYGLPLDLASRLRGDDEEALKQDAENLAVLMHANEPKAPLKSTEPTVTDDKGWAQMTRQLTEH</sequence>